<comment type="catalytic activity">
    <reaction evidence="7">
        <text>ATP + H2O = ADP + phosphate + H(+)</text>
        <dbReference type="Rhea" id="RHEA:13065"/>
        <dbReference type="ChEBI" id="CHEBI:15377"/>
        <dbReference type="ChEBI" id="CHEBI:15378"/>
        <dbReference type="ChEBI" id="CHEBI:30616"/>
        <dbReference type="ChEBI" id="CHEBI:43474"/>
        <dbReference type="ChEBI" id="CHEBI:456216"/>
        <dbReference type="EC" id="3.6.4.13"/>
    </reaction>
</comment>
<gene>
    <name evidence="11" type="ORF">PHJA_001271400</name>
</gene>
<evidence type="ECO:0000256" key="2">
    <source>
        <dbReference type="ARBA" id="ARBA00022801"/>
    </source>
</evidence>
<dbReference type="Pfam" id="PF00270">
    <property type="entry name" value="DEAD"/>
    <property type="match status" value="1"/>
</dbReference>
<feature type="domain" description="DEAD-box RNA helicase Q" evidence="10">
    <location>
        <begin position="25"/>
        <end position="53"/>
    </location>
</feature>
<dbReference type="InterPro" id="IPR011545">
    <property type="entry name" value="DEAD/DEAH_box_helicase_dom"/>
</dbReference>
<protein>
    <recommendedName>
        <fullName evidence="7">ATP-dependent RNA helicase</fullName>
        <ecNumber evidence="7">3.6.4.13</ecNumber>
    </recommendedName>
</protein>
<name>A0A830C4T4_9LAMI</name>
<dbReference type="InterPro" id="IPR014001">
    <property type="entry name" value="Helicase_ATP-bd"/>
</dbReference>
<evidence type="ECO:0000256" key="3">
    <source>
        <dbReference type="ARBA" id="ARBA00022806"/>
    </source>
</evidence>
<dbReference type="SMART" id="SM01178">
    <property type="entry name" value="DUF4217"/>
    <property type="match status" value="1"/>
</dbReference>
<keyword evidence="4 7" id="KW-0067">ATP-binding</keyword>
<reference evidence="11" key="1">
    <citation type="submission" date="2020-07" db="EMBL/GenBank/DDBJ databases">
        <title>Ethylene signaling mediates host invasion by parasitic plants.</title>
        <authorList>
            <person name="Yoshida S."/>
        </authorList>
    </citation>
    <scope>NUCLEOTIDE SEQUENCE</scope>
    <source>
        <strain evidence="11">Okayama</strain>
    </source>
</reference>
<keyword evidence="1 7" id="KW-0547">Nucleotide-binding</keyword>
<accession>A0A830C4T4</accession>
<evidence type="ECO:0000256" key="6">
    <source>
        <dbReference type="PROSITE-ProRule" id="PRU00552"/>
    </source>
</evidence>
<dbReference type="PROSITE" id="PS51195">
    <property type="entry name" value="Q_MOTIF"/>
    <property type="match status" value="1"/>
</dbReference>
<dbReference type="InterPro" id="IPR025313">
    <property type="entry name" value="SPB4-like_CTE"/>
</dbReference>
<evidence type="ECO:0000313" key="12">
    <source>
        <dbReference type="Proteomes" id="UP000653305"/>
    </source>
</evidence>
<dbReference type="AlphaFoldDB" id="A0A830C4T4"/>
<dbReference type="PROSITE" id="PS51194">
    <property type="entry name" value="HELICASE_CTER"/>
    <property type="match status" value="1"/>
</dbReference>
<dbReference type="SMART" id="SM00487">
    <property type="entry name" value="DEXDc"/>
    <property type="match status" value="1"/>
</dbReference>
<comment type="caution">
    <text evidence="11">The sequence shown here is derived from an EMBL/GenBank/DDBJ whole genome shotgun (WGS) entry which is preliminary data.</text>
</comment>
<dbReference type="CDD" id="cd18787">
    <property type="entry name" value="SF2_C_DEAD"/>
    <property type="match status" value="1"/>
</dbReference>
<dbReference type="Proteomes" id="UP000653305">
    <property type="component" value="Unassembled WGS sequence"/>
</dbReference>
<keyword evidence="5 7" id="KW-0694">RNA-binding</keyword>
<dbReference type="Pfam" id="PF13959">
    <property type="entry name" value="CTE_SPB4"/>
    <property type="match status" value="1"/>
</dbReference>
<dbReference type="EMBL" id="BMAC01000239">
    <property type="protein sequence ID" value="GFP91274.1"/>
    <property type="molecule type" value="Genomic_DNA"/>
</dbReference>
<feature type="short sequence motif" description="Q motif" evidence="6">
    <location>
        <begin position="25"/>
        <end position="53"/>
    </location>
</feature>
<dbReference type="Pfam" id="PF00271">
    <property type="entry name" value="Helicase_C"/>
    <property type="match status" value="1"/>
</dbReference>
<keyword evidence="12" id="KW-1185">Reference proteome</keyword>
<comment type="similarity">
    <text evidence="7">Belongs to the DEAD box helicase family.</text>
</comment>
<evidence type="ECO:0000313" key="11">
    <source>
        <dbReference type="EMBL" id="GFP91274.1"/>
    </source>
</evidence>
<sequence length="459" mass="51558">MSVIDDEVIYNEEITKTVSGIMTTEPFSGLPISDPTKNAINDMGFHHMTHIQAASIPPLLQGKDVLATSTTISGQTLAFLIPAVEALYQTRLTPQNGTRVVIVCSTMYLAMHTHVQANGLLKYHPLMTLGLVIGGSAQDKEAGQITKGVDILVATPSRLLDHLQNTKGFIYENLKYLVVYEDHRIYSEAKFEEIKRIVEILPEARQTAFLSTMRNNKAEYFARLLFTTTSHRVFIDVENGGPEQHGYCVVPRAERLVLLYSFLTRSLTKKVMVLFTSCNSVKFHAELLRHLHIDCVDVHGMQNEQTQTSKFLDFSKMDKGILLCTEIEARGLDIRADWIVVQYDPPGSLEEYTHRVEGMNGGKAMIFLSPEELGFVGHLNKALKVPVKVLEFDPTRLAAVQPQLEELVSDNYDLSKSARDAFRSYVLAYRAHYMKEVFNVHGIDIRAVAASFCFTYAYG</sequence>
<evidence type="ECO:0000256" key="1">
    <source>
        <dbReference type="ARBA" id="ARBA00022741"/>
    </source>
</evidence>
<dbReference type="InterPro" id="IPR001650">
    <property type="entry name" value="Helicase_C-like"/>
</dbReference>
<evidence type="ECO:0000259" key="9">
    <source>
        <dbReference type="PROSITE" id="PS51194"/>
    </source>
</evidence>
<feature type="domain" description="Helicase C-terminal" evidence="9">
    <location>
        <begin position="255"/>
        <end position="408"/>
    </location>
</feature>
<dbReference type="EC" id="3.6.4.13" evidence="7"/>
<keyword evidence="3 7" id="KW-0347">Helicase</keyword>
<evidence type="ECO:0000256" key="7">
    <source>
        <dbReference type="RuleBase" id="RU365068"/>
    </source>
</evidence>
<dbReference type="GO" id="GO:0016787">
    <property type="term" value="F:hydrolase activity"/>
    <property type="evidence" value="ECO:0007669"/>
    <property type="project" value="UniProtKB-KW"/>
</dbReference>
<evidence type="ECO:0000256" key="5">
    <source>
        <dbReference type="ARBA" id="ARBA00022884"/>
    </source>
</evidence>
<dbReference type="GO" id="GO:0005524">
    <property type="term" value="F:ATP binding"/>
    <property type="evidence" value="ECO:0007669"/>
    <property type="project" value="UniProtKB-UniRule"/>
</dbReference>
<comment type="function">
    <text evidence="7">RNA helicase.</text>
</comment>
<comment type="domain">
    <text evidence="7">The Q motif is unique to and characteristic of the DEAD box family of RNA helicases and controls ATP binding and hydrolysis.</text>
</comment>
<keyword evidence="2 7" id="KW-0378">Hydrolase</keyword>
<dbReference type="GO" id="GO:0003723">
    <property type="term" value="F:RNA binding"/>
    <property type="evidence" value="ECO:0007669"/>
    <property type="project" value="UniProtKB-UniRule"/>
</dbReference>
<proteinExistence type="inferred from homology"/>
<dbReference type="InterPro" id="IPR014014">
    <property type="entry name" value="RNA_helicase_DEAD_Q_motif"/>
</dbReference>
<dbReference type="OrthoDB" id="10259640at2759"/>
<evidence type="ECO:0000259" key="8">
    <source>
        <dbReference type="PROSITE" id="PS51192"/>
    </source>
</evidence>
<dbReference type="InterPro" id="IPR027417">
    <property type="entry name" value="P-loop_NTPase"/>
</dbReference>
<dbReference type="GO" id="GO:0003724">
    <property type="term" value="F:RNA helicase activity"/>
    <property type="evidence" value="ECO:0007669"/>
    <property type="project" value="UniProtKB-EC"/>
</dbReference>
<dbReference type="PANTHER" id="PTHR24031">
    <property type="entry name" value="RNA HELICASE"/>
    <property type="match status" value="1"/>
</dbReference>
<evidence type="ECO:0000256" key="4">
    <source>
        <dbReference type="ARBA" id="ARBA00022840"/>
    </source>
</evidence>
<evidence type="ECO:0000259" key="10">
    <source>
        <dbReference type="PROSITE" id="PS51195"/>
    </source>
</evidence>
<dbReference type="SUPFAM" id="SSF52540">
    <property type="entry name" value="P-loop containing nucleoside triphosphate hydrolases"/>
    <property type="match status" value="2"/>
</dbReference>
<organism evidence="11 12">
    <name type="scientific">Phtheirospermum japonicum</name>
    <dbReference type="NCBI Taxonomy" id="374723"/>
    <lineage>
        <taxon>Eukaryota</taxon>
        <taxon>Viridiplantae</taxon>
        <taxon>Streptophyta</taxon>
        <taxon>Embryophyta</taxon>
        <taxon>Tracheophyta</taxon>
        <taxon>Spermatophyta</taxon>
        <taxon>Magnoliopsida</taxon>
        <taxon>eudicotyledons</taxon>
        <taxon>Gunneridae</taxon>
        <taxon>Pentapetalae</taxon>
        <taxon>asterids</taxon>
        <taxon>lamiids</taxon>
        <taxon>Lamiales</taxon>
        <taxon>Orobanchaceae</taxon>
        <taxon>Orobanchaceae incertae sedis</taxon>
        <taxon>Phtheirospermum</taxon>
    </lineage>
</organism>
<dbReference type="Gene3D" id="3.40.50.300">
    <property type="entry name" value="P-loop containing nucleotide triphosphate hydrolases"/>
    <property type="match status" value="2"/>
</dbReference>
<dbReference type="PROSITE" id="PS51192">
    <property type="entry name" value="HELICASE_ATP_BIND_1"/>
    <property type="match status" value="1"/>
</dbReference>
<feature type="domain" description="Helicase ATP-binding" evidence="8">
    <location>
        <begin position="56"/>
        <end position="231"/>
    </location>
</feature>